<dbReference type="PROSITE" id="PS50893">
    <property type="entry name" value="ABC_TRANSPORTER_2"/>
    <property type="match status" value="1"/>
</dbReference>
<evidence type="ECO:0000256" key="1">
    <source>
        <dbReference type="ARBA" id="ARBA00005417"/>
    </source>
</evidence>
<dbReference type="InterPro" id="IPR003593">
    <property type="entry name" value="AAA+_ATPase"/>
</dbReference>
<dbReference type="Gene3D" id="3.40.50.300">
    <property type="entry name" value="P-loop containing nucleotide triphosphate hydrolases"/>
    <property type="match status" value="1"/>
</dbReference>
<keyword evidence="3" id="KW-0547">Nucleotide-binding</keyword>
<keyword evidence="4 7" id="KW-0067">ATP-binding</keyword>
<gene>
    <name evidence="7" type="ORF">FHS81_001353</name>
</gene>
<accession>A0A7W6EG75</accession>
<dbReference type="PANTHER" id="PTHR43820">
    <property type="entry name" value="HIGH-AFFINITY BRANCHED-CHAIN AMINO ACID TRANSPORT ATP-BINDING PROTEIN LIVF"/>
    <property type="match status" value="1"/>
</dbReference>
<keyword evidence="2" id="KW-0813">Transport</keyword>
<evidence type="ECO:0000256" key="2">
    <source>
        <dbReference type="ARBA" id="ARBA00022448"/>
    </source>
</evidence>
<dbReference type="EMBL" id="JACICC010000003">
    <property type="protein sequence ID" value="MBB3809271.1"/>
    <property type="molecule type" value="Genomic_DNA"/>
</dbReference>
<evidence type="ECO:0000256" key="4">
    <source>
        <dbReference type="ARBA" id="ARBA00022840"/>
    </source>
</evidence>
<dbReference type="Pfam" id="PF00005">
    <property type="entry name" value="ABC_tran"/>
    <property type="match status" value="1"/>
</dbReference>
<comment type="similarity">
    <text evidence="1">Belongs to the ABC transporter superfamily.</text>
</comment>
<evidence type="ECO:0000256" key="3">
    <source>
        <dbReference type="ARBA" id="ARBA00022741"/>
    </source>
</evidence>
<comment type="caution">
    <text evidence="7">The sequence shown here is derived from an EMBL/GenBank/DDBJ whole genome shotgun (WGS) entry which is preliminary data.</text>
</comment>
<evidence type="ECO:0000313" key="8">
    <source>
        <dbReference type="Proteomes" id="UP000537592"/>
    </source>
</evidence>
<dbReference type="PIRSF" id="PIRSF039137">
    <property type="entry name" value="ABC_branched_ATPase"/>
    <property type="match status" value="1"/>
</dbReference>
<dbReference type="GO" id="GO:0005524">
    <property type="term" value="F:ATP binding"/>
    <property type="evidence" value="ECO:0007669"/>
    <property type="project" value="UniProtKB-KW"/>
</dbReference>
<dbReference type="CDD" id="cd03224">
    <property type="entry name" value="ABC_TM1139_LivF_branched"/>
    <property type="match status" value="1"/>
</dbReference>
<keyword evidence="8" id="KW-1185">Reference proteome</keyword>
<name>A0A7W6EG75_9HYPH</name>
<dbReference type="InterPro" id="IPR027417">
    <property type="entry name" value="P-loop_NTPase"/>
</dbReference>
<evidence type="ECO:0000313" key="7">
    <source>
        <dbReference type="EMBL" id="MBB3809271.1"/>
    </source>
</evidence>
<dbReference type="RefSeq" id="WP_183751321.1">
    <property type="nucleotide sequence ID" value="NZ_JACICC010000003.1"/>
</dbReference>
<dbReference type="SMART" id="SM00382">
    <property type="entry name" value="AAA"/>
    <property type="match status" value="1"/>
</dbReference>
<dbReference type="Proteomes" id="UP000537592">
    <property type="component" value="Unassembled WGS sequence"/>
</dbReference>
<dbReference type="AlphaFoldDB" id="A0A7W6EG75"/>
<protein>
    <submittedName>
        <fullName evidence="7">Branched-chain amino acid transport system ATP-binding protein</fullName>
    </submittedName>
</protein>
<dbReference type="InterPro" id="IPR003439">
    <property type="entry name" value="ABC_transporter-like_ATP-bd"/>
</dbReference>
<dbReference type="SUPFAM" id="SSF52540">
    <property type="entry name" value="P-loop containing nucleoside triphosphate hydrolases"/>
    <property type="match status" value="1"/>
</dbReference>
<dbReference type="GO" id="GO:0016887">
    <property type="term" value="F:ATP hydrolysis activity"/>
    <property type="evidence" value="ECO:0007669"/>
    <property type="project" value="InterPro"/>
</dbReference>
<dbReference type="InterPro" id="IPR030660">
    <property type="entry name" value="ABC_branched_ATPase_LivF/BraG"/>
</dbReference>
<feature type="domain" description="ABC transporter" evidence="6">
    <location>
        <begin position="8"/>
        <end position="240"/>
    </location>
</feature>
<dbReference type="GO" id="GO:0015658">
    <property type="term" value="F:branched-chain amino acid transmembrane transporter activity"/>
    <property type="evidence" value="ECO:0007669"/>
    <property type="project" value="InterPro"/>
</dbReference>
<evidence type="ECO:0000259" key="6">
    <source>
        <dbReference type="PROSITE" id="PS50893"/>
    </source>
</evidence>
<sequence>MSNTSSYIEIKDLVVKYGKVEALHGISLNVKKGEIVTILGANGAGKTTLLASISGLIRPSSGTILFDGQPIQNIDSAEIVKRGIIQSPEGRRVFSTLTVWENLLLGAYTNHDKQKEKDILEWVFTLFPRLKERLKQLAGTLSGGEQQMLAIGRSLMGDPKLLLLDEPSLGLAPLVVRQILAAAKEINERGVTVMLVEQNAVAALKIANRGYVIEVGRIVMDGEAHALMHNPEIQKAYLGG</sequence>
<dbReference type="InterPro" id="IPR017871">
    <property type="entry name" value="ABC_transporter-like_CS"/>
</dbReference>
<organism evidence="7 8">
    <name type="scientific">Pseudochelatococcus contaminans</name>
    <dbReference type="NCBI Taxonomy" id="1538103"/>
    <lineage>
        <taxon>Bacteria</taxon>
        <taxon>Pseudomonadati</taxon>
        <taxon>Pseudomonadota</taxon>
        <taxon>Alphaproteobacteria</taxon>
        <taxon>Hyphomicrobiales</taxon>
        <taxon>Chelatococcaceae</taxon>
        <taxon>Pseudochelatococcus</taxon>
    </lineage>
</organism>
<dbReference type="PROSITE" id="PS00211">
    <property type="entry name" value="ABC_TRANSPORTER_1"/>
    <property type="match status" value="1"/>
</dbReference>
<dbReference type="PANTHER" id="PTHR43820:SF4">
    <property type="entry name" value="HIGH-AFFINITY BRANCHED-CHAIN AMINO ACID TRANSPORT ATP-BINDING PROTEIN LIVF"/>
    <property type="match status" value="1"/>
</dbReference>
<reference evidence="7 8" key="1">
    <citation type="submission" date="2020-08" db="EMBL/GenBank/DDBJ databases">
        <title>Genomic Encyclopedia of Type Strains, Phase IV (KMG-IV): sequencing the most valuable type-strain genomes for metagenomic binning, comparative biology and taxonomic classification.</title>
        <authorList>
            <person name="Goeker M."/>
        </authorList>
    </citation>
    <scope>NUCLEOTIDE SEQUENCE [LARGE SCALE GENOMIC DNA]</scope>
    <source>
        <strain evidence="7 8">DSM 28760</strain>
    </source>
</reference>
<proteinExistence type="inferred from homology"/>
<keyword evidence="5" id="KW-0029">Amino-acid transport</keyword>
<dbReference type="InterPro" id="IPR052156">
    <property type="entry name" value="BCAA_Transport_ATP-bd_LivF"/>
</dbReference>
<evidence type="ECO:0000256" key="5">
    <source>
        <dbReference type="ARBA" id="ARBA00022970"/>
    </source>
</evidence>
<dbReference type="GO" id="GO:0015807">
    <property type="term" value="P:L-amino acid transport"/>
    <property type="evidence" value="ECO:0007669"/>
    <property type="project" value="TreeGrafter"/>
</dbReference>